<sequence>MEPAGLRLETRHLDTPEAAWTELMACRPVEGWLQFQSKTLVFVDGQLPEPESDWGWLLDAEACDGAGRSLSVRTLSPGSLRLVLAERQTVGTGEPDYLTDEVRHWATGKVKVLGKARLRYLRYWRRDDLDGVLPVFAAFQGFAE</sequence>
<gene>
    <name evidence="1" type="ORF">CKO25_19105</name>
</gene>
<keyword evidence="2" id="KW-1185">Reference proteome</keyword>
<comment type="caution">
    <text evidence="1">The sequence shown here is derived from an EMBL/GenBank/DDBJ whole genome shotgun (WGS) entry which is preliminary data.</text>
</comment>
<proteinExistence type="predicted"/>
<dbReference type="Proteomes" id="UP001138802">
    <property type="component" value="Unassembled WGS sequence"/>
</dbReference>
<reference evidence="1 2" key="1">
    <citation type="journal article" date="2020" name="Microorganisms">
        <title>Osmotic Adaptation and Compatible Solute Biosynthesis of Phototrophic Bacteria as Revealed from Genome Analyses.</title>
        <authorList>
            <person name="Imhoff J.F."/>
            <person name="Rahn T."/>
            <person name="Kunzel S."/>
            <person name="Keller A."/>
            <person name="Neulinger S.C."/>
        </authorList>
    </citation>
    <scope>NUCLEOTIDE SEQUENCE [LARGE SCALE GENOMIC DNA]</scope>
    <source>
        <strain evidence="1 2">DSM 21303</strain>
    </source>
</reference>
<organism evidence="1 2">
    <name type="scientific">Thiocapsa imhoffii</name>
    <dbReference type="NCBI Taxonomy" id="382777"/>
    <lineage>
        <taxon>Bacteria</taxon>
        <taxon>Pseudomonadati</taxon>
        <taxon>Pseudomonadota</taxon>
        <taxon>Gammaproteobacteria</taxon>
        <taxon>Chromatiales</taxon>
        <taxon>Chromatiaceae</taxon>
        <taxon>Thiocapsa</taxon>
    </lineage>
</organism>
<name>A0A9X0WLC9_9GAMM</name>
<evidence type="ECO:0000313" key="2">
    <source>
        <dbReference type="Proteomes" id="UP001138802"/>
    </source>
</evidence>
<evidence type="ECO:0000313" key="1">
    <source>
        <dbReference type="EMBL" id="MBK1646708.1"/>
    </source>
</evidence>
<dbReference type="AlphaFoldDB" id="A0A9X0WLC9"/>
<protein>
    <submittedName>
        <fullName evidence="1">Uncharacterized protein</fullName>
    </submittedName>
</protein>
<accession>A0A9X0WLC9</accession>
<dbReference type="EMBL" id="NRSD01000032">
    <property type="protein sequence ID" value="MBK1646708.1"/>
    <property type="molecule type" value="Genomic_DNA"/>
</dbReference>